<dbReference type="InterPro" id="IPR002528">
    <property type="entry name" value="MATE_fam"/>
</dbReference>
<dbReference type="NCBIfam" id="TIGR00797">
    <property type="entry name" value="matE"/>
    <property type="match status" value="1"/>
</dbReference>
<feature type="transmembrane region" description="Helical" evidence="13">
    <location>
        <begin position="363"/>
        <end position="387"/>
    </location>
</feature>
<feature type="transmembrane region" description="Helical" evidence="13">
    <location>
        <begin position="250"/>
        <end position="269"/>
    </location>
</feature>
<feature type="transmembrane region" description="Helical" evidence="13">
    <location>
        <begin position="394"/>
        <end position="416"/>
    </location>
</feature>
<dbReference type="CDD" id="cd13140">
    <property type="entry name" value="MATE_like_1"/>
    <property type="match status" value="1"/>
</dbReference>
<evidence type="ECO:0000256" key="2">
    <source>
        <dbReference type="ARBA" id="ARBA00004651"/>
    </source>
</evidence>
<feature type="transmembrane region" description="Helical" evidence="13">
    <location>
        <begin position="14"/>
        <end position="35"/>
    </location>
</feature>
<feature type="transmembrane region" description="Helical" evidence="13">
    <location>
        <begin position="289"/>
        <end position="306"/>
    </location>
</feature>
<proteinExistence type="inferred from homology"/>
<sequence>MIKSKKMDLTTGDIFKSLIVMALPIMGTSFVQMAYNLTDMFWIGFLGSDAVAAVGIAGFFVWFSQAFIILSKTGTEIRVAQTTGKKEDLQAEKYARNGLALVWIIAVLYGLGIVVFRNPLIGFFNTGDSHVESMATLYLALVGLGMIFPFSNQVFTGIFNGRGDSRTPFQFNVTGLLINIVLDPILILGLGPFPKMGVAGAAVATVIAQGIVFVLFVYNIKFKHALFDHFVFFKGIQISRFKEIMKLGSAPALQSGFFTLISMVIARIIAVYGPGPIATQKVGSQIESITWMTATGISVALSAFVGQNYGAGQYGRVVKGYRTAIKIAFALGIFNTFILFFGAKWLFMIFIREPDVIPLGIDYLRILGLSQLFMCIEITTTGAFNGIGHTKPAALIGIAFNILRIPMALYFSQMTFLGLNGIWWSISISSLFKGVIVYAIFEKLIRTRREFVTR</sequence>
<protein>
    <recommendedName>
        <fullName evidence="4">Probable multidrug resistance protein NorM</fullName>
    </recommendedName>
    <alternativeName>
        <fullName evidence="12">Multidrug-efflux transporter</fullName>
    </alternativeName>
</protein>
<dbReference type="Pfam" id="PF01554">
    <property type="entry name" value="MatE"/>
    <property type="match status" value="2"/>
</dbReference>
<evidence type="ECO:0000256" key="6">
    <source>
        <dbReference type="ARBA" id="ARBA00022449"/>
    </source>
</evidence>
<evidence type="ECO:0000313" key="15">
    <source>
        <dbReference type="Proteomes" id="UP000767854"/>
    </source>
</evidence>
<evidence type="ECO:0000256" key="10">
    <source>
        <dbReference type="ARBA" id="ARBA00023065"/>
    </source>
</evidence>
<dbReference type="Proteomes" id="UP000767854">
    <property type="component" value="Unassembled WGS sequence"/>
</dbReference>
<evidence type="ECO:0000256" key="4">
    <source>
        <dbReference type="ARBA" id="ARBA00020268"/>
    </source>
</evidence>
<evidence type="ECO:0000256" key="7">
    <source>
        <dbReference type="ARBA" id="ARBA00022475"/>
    </source>
</evidence>
<keyword evidence="9 13" id="KW-1133">Transmembrane helix</keyword>
<feature type="transmembrane region" description="Helical" evidence="13">
    <location>
        <begin position="196"/>
        <end position="218"/>
    </location>
</feature>
<keyword evidence="11 13" id="KW-0472">Membrane</keyword>
<comment type="similarity">
    <text evidence="3">Belongs to the multi antimicrobial extrusion (MATE) (TC 2.A.66.1) family.</text>
</comment>
<evidence type="ECO:0000256" key="8">
    <source>
        <dbReference type="ARBA" id="ARBA00022692"/>
    </source>
</evidence>
<evidence type="ECO:0000256" key="5">
    <source>
        <dbReference type="ARBA" id="ARBA00022448"/>
    </source>
</evidence>
<comment type="caution">
    <text evidence="14">The sequence shown here is derived from an EMBL/GenBank/DDBJ whole genome shotgun (WGS) entry which is preliminary data.</text>
</comment>
<evidence type="ECO:0000256" key="3">
    <source>
        <dbReference type="ARBA" id="ARBA00010199"/>
    </source>
</evidence>
<keyword evidence="10" id="KW-0406">Ion transport</keyword>
<gene>
    <name evidence="14" type="ORF">JOC49_000782</name>
</gene>
<reference evidence="14 15" key="1">
    <citation type="submission" date="2021-01" db="EMBL/GenBank/DDBJ databases">
        <title>Genomic Encyclopedia of Type Strains, Phase IV (KMG-IV): sequencing the most valuable type-strain genomes for metagenomic binning, comparative biology and taxonomic classification.</title>
        <authorList>
            <person name="Goeker M."/>
        </authorList>
    </citation>
    <scope>NUCLEOTIDE SEQUENCE [LARGE SCALE GENOMIC DNA]</scope>
    <source>
        <strain evidence="14 15">DSM 24436</strain>
    </source>
</reference>
<keyword evidence="15" id="KW-1185">Reference proteome</keyword>
<comment type="function">
    <text evidence="1">Multidrug efflux pump.</text>
</comment>
<dbReference type="PANTHER" id="PTHR43298:SF2">
    <property type="entry name" value="FMN_FAD EXPORTER YEEO-RELATED"/>
    <property type="match status" value="1"/>
</dbReference>
<keyword evidence="5" id="KW-0813">Transport</keyword>
<evidence type="ECO:0000256" key="1">
    <source>
        <dbReference type="ARBA" id="ARBA00003408"/>
    </source>
</evidence>
<dbReference type="InterPro" id="IPR048279">
    <property type="entry name" value="MdtK-like"/>
</dbReference>
<feature type="transmembrane region" description="Helical" evidence="13">
    <location>
        <begin position="94"/>
        <end position="116"/>
    </location>
</feature>
<evidence type="ECO:0000256" key="9">
    <source>
        <dbReference type="ARBA" id="ARBA00022989"/>
    </source>
</evidence>
<dbReference type="PANTHER" id="PTHR43298">
    <property type="entry name" value="MULTIDRUG RESISTANCE PROTEIN NORM-RELATED"/>
    <property type="match status" value="1"/>
</dbReference>
<feature type="transmembrane region" description="Helical" evidence="13">
    <location>
        <begin position="136"/>
        <end position="159"/>
    </location>
</feature>
<dbReference type="EMBL" id="JAFBDT010000004">
    <property type="protein sequence ID" value="MBM7561262.1"/>
    <property type="molecule type" value="Genomic_DNA"/>
</dbReference>
<evidence type="ECO:0000256" key="11">
    <source>
        <dbReference type="ARBA" id="ARBA00023136"/>
    </source>
</evidence>
<feature type="transmembrane region" description="Helical" evidence="13">
    <location>
        <begin position="171"/>
        <end position="190"/>
    </location>
</feature>
<keyword evidence="6" id="KW-0050">Antiport</keyword>
<keyword evidence="8 13" id="KW-0812">Transmembrane</keyword>
<evidence type="ECO:0000256" key="13">
    <source>
        <dbReference type="SAM" id="Phobius"/>
    </source>
</evidence>
<comment type="subcellular location">
    <subcellularLocation>
        <location evidence="2">Cell membrane</location>
        <topology evidence="2">Multi-pass membrane protein</topology>
    </subcellularLocation>
</comment>
<keyword evidence="7" id="KW-1003">Cell membrane</keyword>
<evidence type="ECO:0000256" key="12">
    <source>
        <dbReference type="ARBA" id="ARBA00031636"/>
    </source>
</evidence>
<dbReference type="InterPro" id="IPR050222">
    <property type="entry name" value="MATE_MdtK"/>
</dbReference>
<evidence type="ECO:0000313" key="14">
    <source>
        <dbReference type="EMBL" id="MBM7561262.1"/>
    </source>
</evidence>
<name>A0ABS2MPC9_9FIRM</name>
<feature type="transmembrane region" description="Helical" evidence="13">
    <location>
        <begin position="422"/>
        <end position="441"/>
    </location>
</feature>
<feature type="transmembrane region" description="Helical" evidence="13">
    <location>
        <begin position="327"/>
        <end position="351"/>
    </location>
</feature>
<accession>A0ABS2MPC9</accession>
<organism evidence="14 15">
    <name type="scientific">Fusibacter tunisiensis</name>
    <dbReference type="NCBI Taxonomy" id="1008308"/>
    <lineage>
        <taxon>Bacteria</taxon>
        <taxon>Bacillati</taxon>
        <taxon>Bacillota</taxon>
        <taxon>Clostridia</taxon>
        <taxon>Eubacteriales</taxon>
        <taxon>Eubacteriales Family XII. Incertae Sedis</taxon>
        <taxon>Fusibacter</taxon>
    </lineage>
</organism>
<feature type="transmembrane region" description="Helical" evidence="13">
    <location>
        <begin position="41"/>
        <end position="63"/>
    </location>
</feature>
<dbReference type="PIRSF" id="PIRSF006603">
    <property type="entry name" value="DinF"/>
    <property type="match status" value="1"/>
</dbReference>